<proteinExistence type="predicted"/>
<dbReference type="AlphaFoldDB" id="A0A562TV80"/>
<evidence type="ECO:0000313" key="1">
    <source>
        <dbReference type="EMBL" id="TWI97064.1"/>
    </source>
</evidence>
<sequence>MKFQRKFLLYLVLTIVVISCKKPYNPPVITAPGSYLVVEGVINAGSDSTIIKLSRTVNLSSGTTNNPETGAAIIVQSNN</sequence>
<keyword evidence="2" id="KW-1185">Reference proteome</keyword>
<dbReference type="RefSeq" id="WP_144914581.1">
    <property type="nucleotide sequence ID" value="NZ_VLLI01000011.1"/>
</dbReference>
<evidence type="ECO:0000313" key="2">
    <source>
        <dbReference type="Proteomes" id="UP000317010"/>
    </source>
</evidence>
<accession>A0A562TV80</accession>
<dbReference type="EMBL" id="VLLI01000011">
    <property type="protein sequence ID" value="TWI97064.1"/>
    <property type="molecule type" value="Genomic_DNA"/>
</dbReference>
<comment type="caution">
    <text evidence="1">The sequence shown here is derived from an EMBL/GenBank/DDBJ whole genome shotgun (WGS) entry which is preliminary data.</text>
</comment>
<organism evidence="1 2">
    <name type="scientific">Mucilaginibacter frigoritolerans</name>
    <dbReference type="NCBI Taxonomy" id="652788"/>
    <lineage>
        <taxon>Bacteria</taxon>
        <taxon>Pseudomonadati</taxon>
        <taxon>Bacteroidota</taxon>
        <taxon>Sphingobacteriia</taxon>
        <taxon>Sphingobacteriales</taxon>
        <taxon>Sphingobacteriaceae</taxon>
        <taxon>Mucilaginibacter</taxon>
    </lineage>
</organism>
<name>A0A562TV80_9SPHI</name>
<dbReference type="InterPro" id="IPR025345">
    <property type="entry name" value="DUF4249"/>
</dbReference>
<protein>
    <submittedName>
        <fullName evidence="1">Uncharacterized protein DUF4249</fullName>
    </submittedName>
</protein>
<feature type="non-terminal residue" evidence="1">
    <location>
        <position position="79"/>
    </location>
</feature>
<dbReference type="PROSITE" id="PS51257">
    <property type="entry name" value="PROKAR_LIPOPROTEIN"/>
    <property type="match status" value="1"/>
</dbReference>
<dbReference type="Pfam" id="PF14054">
    <property type="entry name" value="DUF4249"/>
    <property type="match status" value="1"/>
</dbReference>
<dbReference type="Proteomes" id="UP000317010">
    <property type="component" value="Unassembled WGS sequence"/>
</dbReference>
<gene>
    <name evidence="1" type="ORF">JN11_03524</name>
</gene>
<dbReference type="OrthoDB" id="1062680at2"/>
<reference evidence="1 2" key="1">
    <citation type="submission" date="2019-07" db="EMBL/GenBank/DDBJ databases">
        <title>Genomic Encyclopedia of Archaeal and Bacterial Type Strains, Phase II (KMG-II): from individual species to whole genera.</title>
        <authorList>
            <person name="Goeker M."/>
        </authorList>
    </citation>
    <scope>NUCLEOTIDE SEQUENCE [LARGE SCALE GENOMIC DNA]</scope>
    <source>
        <strain evidence="1 2">ATCC BAA-1854</strain>
    </source>
</reference>